<keyword evidence="8 11" id="KW-0694">RNA-binding</keyword>
<dbReference type="FunFam" id="3.30.980.10:FF:000004">
    <property type="entry name" value="Alanine--tRNA ligase, cytoplasmic"/>
    <property type="match status" value="1"/>
</dbReference>
<feature type="coiled-coil region" evidence="12">
    <location>
        <begin position="738"/>
        <end position="772"/>
    </location>
</feature>
<comment type="cofactor">
    <cofactor evidence="11">
        <name>Zn(2+)</name>
        <dbReference type="ChEBI" id="CHEBI:29105"/>
    </cofactor>
    <text evidence="11">Binds 1 zinc ion per subunit.</text>
</comment>
<dbReference type="CDD" id="cd00673">
    <property type="entry name" value="AlaRS_core"/>
    <property type="match status" value="1"/>
</dbReference>
<dbReference type="InterPro" id="IPR018162">
    <property type="entry name" value="Ala-tRNA-ligase_IIc_anticod-bd"/>
</dbReference>
<dbReference type="FunFam" id="3.30.54.20:FF:000001">
    <property type="entry name" value="Alanine--tRNA ligase"/>
    <property type="match status" value="1"/>
</dbReference>
<dbReference type="Gene3D" id="3.30.930.10">
    <property type="entry name" value="Bira Bifunctional Protein, Domain 2"/>
    <property type="match status" value="1"/>
</dbReference>
<dbReference type="GO" id="GO:0008270">
    <property type="term" value="F:zinc ion binding"/>
    <property type="evidence" value="ECO:0007669"/>
    <property type="project" value="UniProtKB-UniRule"/>
</dbReference>
<evidence type="ECO:0000256" key="1">
    <source>
        <dbReference type="ARBA" id="ARBA00008226"/>
    </source>
</evidence>
<dbReference type="Gene3D" id="2.40.30.130">
    <property type="match status" value="1"/>
</dbReference>
<comment type="caution">
    <text evidence="14">The sequence shown here is derived from an EMBL/GenBank/DDBJ whole genome shotgun (WGS) entry which is preliminary data.</text>
</comment>
<dbReference type="GO" id="GO:0005524">
    <property type="term" value="F:ATP binding"/>
    <property type="evidence" value="ECO:0007669"/>
    <property type="project" value="UniProtKB-UniRule"/>
</dbReference>
<proteinExistence type="inferred from homology"/>
<sequence length="890" mass="98252">MKWTGLNDLREMYLSFFESKGHLRHKSFPLVPINDKSILLINAGMTPLKKYFTGELEPPRRRMTTCQKCIRTPDIDRVGLTARHGTFFEMLGNFSFGDYFKHDAIHWAWEFITERLELPEDRLWVTVYLEDDEAYDIWEKEIGVDPSHIVRLGKEDNFWEHGSGPCGPCSEIYFDRGEEFGCGSPDCKPGCDCDRFMEFWNLVFTQFDNDGHNNYTRLAKPNIDTGMGLERLACLMQGVNNLFEVDTVRNIMKAVEDAAGVKYGENEKTDISLRVITDHIRSTVFMICDGVVPSNEGRGYVLRRLLRRAARHGRLIGIKGVFLSGIADVVARENLSEYPELTEKLDYIKKVISIEEERFAATIDAGLNMLAALTEKAVERLKRLPEIADRMSVEALKMVDGKEVFRLYDTFGFPIDLTREIVAEKGLTVDEDTFDKLMKEQRARARAARANISGWSEASKTLIHNFAKTGFVGYDAYDCEAKVIGLIADDMSVESVNEGEFTMICDRTVFYGEGGGQVGDSGTAQIGDTVFDITDTKKDEGVYLHFCSLSDGSVKVGDTVTLTLDRERRDAIKRNHSACHMLQAALRAVLGVHVGQAGSYVDENRLRFDFTHYEAMSKEQLEMTEALVNRHIFAAEPVVTEVTDVETAKKSGAMALFGEKYGDTVRIVTMGDFSKELCGGTHLKNTAEAGMMKIISESSVAAGVRRIEATTGYGILKLLDEKEQLIGETAKELKAGNHAEIAKKAAQLQNELKASKRENEELSAKIAAAQTDRIKESAVDVNGLKVMTYTLKDAAPDMPRAICDEIKASDDDAVAVIALAAGGKLTFAACCGKNAVAHGAHAGNILKAVSAVTGGGGGGRPDSASSGGKDVSKLPEALAGVAETVRKMYR</sequence>
<dbReference type="InterPro" id="IPR023033">
    <property type="entry name" value="Ala_tRNA_ligase_euk/bac"/>
</dbReference>
<dbReference type="GO" id="GO:0005829">
    <property type="term" value="C:cytosol"/>
    <property type="evidence" value="ECO:0007669"/>
    <property type="project" value="TreeGrafter"/>
</dbReference>
<evidence type="ECO:0000256" key="10">
    <source>
        <dbReference type="ARBA" id="ARBA00023146"/>
    </source>
</evidence>
<feature type="domain" description="Alanyl-transfer RNA synthetases family profile" evidence="13">
    <location>
        <begin position="4"/>
        <end position="721"/>
    </location>
</feature>
<dbReference type="InterPro" id="IPR002318">
    <property type="entry name" value="Ala-tRNA-lgiase_IIc"/>
</dbReference>
<dbReference type="FunFam" id="3.30.930.10:FF:000004">
    <property type="entry name" value="Alanine--tRNA ligase"/>
    <property type="match status" value="1"/>
</dbReference>
<feature type="binding site" evidence="11">
    <location>
        <position position="678"/>
    </location>
    <ligand>
        <name>Zn(2+)</name>
        <dbReference type="ChEBI" id="CHEBI:29105"/>
    </ligand>
</feature>
<dbReference type="EC" id="6.1.1.7" evidence="11"/>
<dbReference type="HAMAP" id="MF_00036_B">
    <property type="entry name" value="Ala_tRNA_synth_B"/>
    <property type="match status" value="1"/>
</dbReference>
<keyword evidence="9 11" id="KW-0648">Protein biosynthesis</keyword>
<dbReference type="NCBIfam" id="TIGR00344">
    <property type="entry name" value="alaS"/>
    <property type="match status" value="1"/>
</dbReference>
<gene>
    <name evidence="11 14" type="primary">alaS</name>
    <name evidence="14" type="ORF">MR241_00405</name>
</gene>
<dbReference type="SUPFAM" id="SSF50447">
    <property type="entry name" value="Translation proteins"/>
    <property type="match status" value="1"/>
</dbReference>
<dbReference type="Proteomes" id="UP001139365">
    <property type="component" value="Unassembled WGS sequence"/>
</dbReference>
<dbReference type="Gene3D" id="6.10.250.550">
    <property type="match status" value="1"/>
</dbReference>
<dbReference type="InterPro" id="IPR050058">
    <property type="entry name" value="Ala-tRNA_ligase"/>
</dbReference>
<comment type="catalytic activity">
    <reaction evidence="11">
        <text>tRNA(Ala) + L-alanine + ATP = L-alanyl-tRNA(Ala) + AMP + diphosphate</text>
        <dbReference type="Rhea" id="RHEA:12540"/>
        <dbReference type="Rhea" id="RHEA-COMP:9657"/>
        <dbReference type="Rhea" id="RHEA-COMP:9923"/>
        <dbReference type="ChEBI" id="CHEBI:30616"/>
        <dbReference type="ChEBI" id="CHEBI:33019"/>
        <dbReference type="ChEBI" id="CHEBI:57972"/>
        <dbReference type="ChEBI" id="CHEBI:78442"/>
        <dbReference type="ChEBI" id="CHEBI:78497"/>
        <dbReference type="ChEBI" id="CHEBI:456215"/>
        <dbReference type="EC" id="6.1.1.7"/>
    </reaction>
</comment>
<dbReference type="GO" id="GO:0006419">
    <property type="term" value="P:alanyl-tRNA aminoacylation"/>
    <property type="evidence" value="ECO:0007669"/>
    <property type="project" value="UniProtKB-UniRule"/>
</dbReference>
<evidence type="ECO:0000256" key="2">
    <source>
        <dbReference type="ARBA" id="ARBA00022555"/>
    </source>
</evidence>
<comment type="domain">
    <text evidence="11">Consists of three domains; the N-terminal catalytic domain, the editing domain and the C-terminal C-Ala domain. The editing domain removes incorrectly charged amino acids, while the C-Ala domain, along with tRNA(Ala), serves as a bridge to cooperatively bring together the editing and aminoacylation centers thus stimulating deacylation of misacylated tRNAs.</text>
</comment>
<dbReference type="InterPro" id="IPR045864">
    <property type="entry name" value="aa-tRNA-synth_II/BPL/LPL"/>
</dbReference>
<dbReference type="GO" id="GO:0002161">
    <property type="term" value="F:aminoacyl-tRNA deacylase activity"/>
    <property type="evidence" value="ECO:0007669"/>
    <property type="project" value="TreeGrafter"/>
</dbReference>
<keyword evidence="7 11" id="KW-0067">ATP-binding</keyword>
<reference evidence="14 15" key="1">
    <citation type="submission" date="2022-03" db="EMBL/GenBank/DDBJ databases">
        <title>Metagenome-assembled genomes from swine fecal metagenomes.</title>
        <authorList>
            <person name="Holman D.B."/>
            <person name="Kommadath A."/>
        </authorList>
    </citation>
    <scope>NUCLEOTIDE SEQUENCE [LARGE SCALE GENOMIC DNA]</scope>
    <source>
        <strain evidence="14">SUG147</strain>
    </source>
</reference>
<keyword evidence="11" id="KW-0963">Cytoplasm</keyword>
<dbReference type="Pfam" id="PF02272">
    <property type="entry name" value="DHHA1"/>
    <property type="match status" value="1"/>
</dbReference>
<keyword evidence="2 11" id="KW-0820">tRNA-binding</keyword>
<protein>
    <recommendedName>
        <fullName evidence="11">Alanine--tRNA ligase</fullName>
        <ecNumber evidence="11">6.1.1.7</ecNumber>
    </recommendedName>
    <alternativeName>
        <fullName evidence="11">Alanyl-tRNA synthetase</fullName>
        <shortName evidence="11">AlaRS</shortName>
    </alternativeName>
</protein>
<evidence type="ECO:0000256" key="8">
    <source>
        <dbReference type="ARBA" id="ARBA00022884"/>
    </source>
</evidence>
<dbReference type="AlphaFoldDB" id="A0AAE3FF61"/>
<feature type="binding site" evidence="11">
    <location>
        <position position="576"/>
    </location>
    <ligand>
        <name>Zn(2+)</name>
        <dbReference type="ChEBI" id="CHEBI:29105"/>
    </ligand>
</feature>
<dbReference type="Gene3D" id="3.30.980.10">
    <property type="entry name" value="Threonyl-trna Synthetase, Chain A, domain 2"/>
    <property type="match status" value="1"/>
</dbReference>
<keyword evidence="4 11" id="KW-0479">Metal-binding</keyword>
<name>A0AAE3FF61_9BACT</name>
<evidence type="ECO:0000256" key="5">
    <source>
        <dbReference type="ARBA" id="ARBA00022741"/>
    </source>
</evidence>
<dbReference type="PANTHER" id="PTHR11777">
    <property type="entry name" value="ALANYL-TRNA SYNTHETASE"/>
    <property type="match status" value="1"/>
</dbReference>
<evidence type="ECO:0000313" key="14">
    <source>
        <dbReference type="EMBL" id="MCI5754738.1"/>
    </source>
</evidence>
<comment type="similarity">
    <text evidence="1 11">Belongs to the class-II aminoacyl-tRNA synthetase family.</text>
</comment>
<dbReference type="Pfam" id="PF01411">
    <property type="entry name" value="tRNA-synt_2c"/>
    <property type="match status" value="1"/>
</dbReference>
<feature type="binding site" evidence="11">
    <location>
        <position position="580"/>
    </location>
    <ligand>
        <name>Zn(2+)</name>
        <dbReference type="ChEBI" id="CHEBI:29105"/>
    </ligand>
</feature>
<dbReference type="SUPFAM" id="SSF55681">
    <property type="entry name" value="Class II aaRS and biotin synthetases"/>
    <property type="match status" value="1"/>
</dbReference>
<feature type="binding site" evidence="11">
    <location>
        <position position="682"/>
    </location>
    <ligand>
        <name>Zn(2+)</name>
        <dbReference type="ChEBI" id="CHEBI:29105"/>
    </ligand>
</feature>
<dbReference type="SUPFAM" id="SSF101353">
    <property type="entry name" value="Putative anticodon-binding domain of alanyl-tRNA synthetase (AlaRS)"/>
    <property type="match status" value="1"/>
</dbReference>
<keyword evidence="5 11" id="KW-0547">Nucleotide-binding</keyword>
<evidence type="ECO:0000256" key="9">
    <source>
        <dbReference type="ARBA" id="ARBA00022917"/>
    </source>
</evidence>
<dbReference type="InterPro" id="IPR018163">
    <property type="entry name" value="Thr/Ala-tRNA-synth_IIc_edit"/>
</dbReference>
<evidence type="ECO:0000256" key="6">
    <source>
        <dbReference type="ARBA" id="ARBA00022833"/>
    </source>
</evidence>
<dbReference type="SMART" id="SM00863">
    <property type="entry name" value="tRNA_SAD"/>
    <property type="match status" value="1"/>
</dbReference>
<evidence type="ECO:0000256" key="4">
    <source>
        <dbReference type="ARBA" id="ARBA00022723"/>
    </source>
</evidence>
<dbReference type="InterPro" id="IPR003156">
    <property type="entry name" value="DHHA1_dom"/>
</dbReference>
<evidence type="ECO:0000256" key="7">
    <source>
        <dbReference type="ARBA" id="ARBA00022840"/>
    </source>
</evidence>
<evidence type="ECO:0000313" key="15">
    <source>
        <dbReference type="Proteomes" id="UP001139365"/>
    </source>
</evidence>
<comment type="function">
    <text evidence="11">Catalyzes the attachment of alanine to tRNA(Ala) in a two-step reaction: alanine is first activated by ATP to form Ala-AMP and then transferred to the acceptor end of tRNA(Ala). Also edits incorrectly charged Ser-tRNA(Ala) and Gly-tRNA(Ala) via its editing domain.</text>
</comment>
<evidence type="ECO:0000259" key="13">
    <source>
        <dbReference type="PROSITE" id="PS50860"/>
    </source>
</evidence>
<dbReference type="Gene3D" id="3.10.310.40">
    <property type="match status" value="1"/>
</dbReference>
<keyword evidence="10 11" id="KW-0030">Aminoacyl-tRNA synthetase</keyword>
<accession>A0AAE3FF61</accession>
<dbReference type="InterPro" id="IPR009000">
    <property type="entry name" value="Transl_B-barrel_sf"/>
</dbReference>
<keyword evidence="12" id="KW-0175">Coiled coil</keyword>
<dbReference type="Gene3D" id="3.30.54.20">
    <property type="match status" value="1"/>
</dbReference>
<dbReference type="EMBL" id="JALEMU010000010">
    <property type="protein sequence ID" value="MCI5754738.1"/>
    <property type="molecule type" value="Genomic_DNA"/>
</dbReference>
<dbReference type="PRINTS" id="PR00980">
    <property type="entry name" value="TRNASYNTHALA"/>
</dbReference>
<dbReference type="PROSITE" id="PS50860">
    <property type="entry name" value="AA_TRNA_LIGASE_II_ALA"/>
    <property type="match status" value="1"/>
</dbReference>
<evidence type="ECO:0000256" key="12">
    <source>
        <dbReference type="SAM" id="Coils"/>
    </source>
</evidence>
<dbReference type="FunFam" id="3.10.310.40:FF:000001">
    <property type="entry name" value="Alanine--tRNA ligase"/>
    <property type="match status" value="1"/>
</dbReference>
<keyword evidence="3 11" id="KW-0436">Ligase</keyword>
<keyword evidence="6 11" id="KW-0862">Zinc</keyword>
<dbReference type="InterPro" id="IPR018165">
    <property type="entry name" value="Ala-tRNA-synth_IIc_core"/>
</dbReference>
<dbReference type="InterPro" id="IPR018164">
    <property type="entry name" value="Ala-tRNA-synth_IIc_N"/>
</dbReference>
<dbReference type="InterPro" id="IPR012947">
    <property type="entry name" value="tRNA_SAD"/>
</dbReference>
<comment type="subcellular location">
    <subcellularLocation>
        <location evidence="11">Cytoplasm</location>
    </subcellularLocation>
</comment>
<dbReference type="SUPFAM" id="SSF55186">
    <property type="entry name" value="ThrRS/AlaRS common domain"/>
    <property type="match status" value="1"/>
</dbReference>
<dbReference type="Pfam" id="PF07973">
    <property type="entry name" value="tRNA_SAD"/>
    <property type="match status" value="1"/>
</dbReference>
<dbReference type="GO" id="GO:0004813">
    <property type="term" value="F:alanine-tRNA ligase activity"/>
    <property type="evidence" value="ECO:0007669"/>
    <property type="project" value="UniProtKB-UniRule"/>
</dbReference>
<dbReference type="GO" id="GO:0000049">
    <property type="term" value="F:tRNA binding"/>
    <property type="evidence" value="ECO:0007669"/>
    <property type="project" value="UniProtKB-KW"/>
</dbReference>
<evidence type="ECO:0000256" key="11">
    <source>
        <dbReference type="HAMAP-Rule" id="MF_00036"/>
    </source>
</evidence>
<evidence type="ECO:0000256" key="3">
    <source>
        <dbReference type="ARBA" id="ARBA00022598"/>
    </source>
</evidence>
<organism evidence="14 15">
    <name type="scientific">Candidatus Colimorpha enterica</name>
    <dbReference type="NCBI Taxonomy" id="3083063"/>
    <lineage>
        <taxon>Bacteria</taxon>
        <taxon>Pseudomonadati</taxon>
        <taxon>Bacteroidota</taxon>
        <taxon>Bacteroidia</taxon>
        <taxon>Bacteroidales</taxon>
        <taxon>Candidatus Colimorpha</taxon>
    </lineage>
</organism>
<dbReference type="PANTHER" id="PTHR11777:SF9">
    <property type="entry name" value="ALANINE--TRNA LIGASE, CYTOPLASMIC"/>
    <property type="match status" value="1"/>
</dbReference>